<name>A0A1G2B5V7_9BACT</name>
<evidence type="ECO:0000313" key="1">
    <source>
        <dbReference type="EMBL" id="OGY84086.1"/>
    </source>
</evidence>
<dbReference type="EMBL" id="MHKD01000018">
    <property type="protein sequence ID" value="OGY84086.1"/>
    <property type="molecule type" value="Genomic_DNA"/>
</dbReference>
<proteinExistence type="predicted"/>
<organism evidence="1 2">
    <name type="scientific">Candidatus Kerfeldbacteria bacterium RIFCSPHIGHO2_12_FULL_48_17</name>
    <dbReference type="NCBI Taxonomy" id="1798542"/>
    <lineage>
        <taxon>Bacteria</taxon>
        <taxon>Candidatus Kerfeldiibacteriota</taxon>
    </lineage>
</organism>
<gene>
    <name evidence="1" type="ORF">A3F54_00860</name>
</gene>
<reference evidence="1 2" key="1">
    <citation type="journal article" date="2016" name="Nat. Commun.">
        <title>Thousands of microbial genomes shed light on interconnected biogeochemical processes in an aquifer system.</title>
        <authorList>
            <person name="Anantharaman K."/>
            <person name="Brown C.T."/>
            <person name="Hug L.A."/>
            <person name="Sharon I."/>
            <person name="Castelle C.J."/>
            <person name="Probst A.J."/>
            <person name="Thomas B.C."/>
            <person name="Singh A."/>
            <person name="Wilkins M.J."/>
            <person name="Karaoz U."/>
            <person name="Brodie E.L."/>
            <person name="Williams K.H."/>
            <person name="Hubbard S.S."/>
            <person name="Banfield J.F."/>
        </authorList>
    </citation>
    <scope>NUCLEOTIDE SEQUENCE [LARGE SCALE GENOMIC DNA]</scope>
</reference>
<evidence type="ECO:0000313" key="2">
    <source>
        <dbReference type="Proteomes" id="UP000176952"/>
    </source>
</evidence>
<dbReference type="Proteomes" id="UP000176952">
    <property type="component" value="Unassembled WGS sequence"/>
</dbReference>
<dbReference type="AlphaFoldDB" id="A0A1G2B5V7"/>
<sequence length="111" mass="12356">MRLLIKKGIPIGDIRSVLLSRYAHMYAETLVNEKIFAATLSAEFPVTVRGKVLAKVGGEYDASYPWNETPTVKNSVRLGPRFSLPVGPLLLALTLDEFHDPRLYAVLNVPF</sequence>
<comment type="caution">
    <text evidence="1">The sequence shown here is derived from an EMBL/GenBank/DDBJ whole genome shotgun (WGS) entry which is preliminary data.</text>
</comment>
<protein>
    <submittedName>
        <fullName evidence="1">Uncharacterized protein</fullName>
    </submittedName>
</protein>
<accession>A0A1G2B5V7</accession>